<evidence type="ECO:0000259" key="11">
    <source>
        <dbReference type="Pfam" id="PF00298"/>
    </source>
</evidence>
<accession>A0A7S7NVC4</accession>
<evidence type="ECO:0000256" key="3">
    <source>
        <dbReference type="ARBA" id="ARBA00022730"/>
    </source>
</evidence>
<comment type="subunit">
    <text evidence="8">Part of the ribosomal stalk of the 50S ribosomal subunit. Interacts with L10 and the large rRNA to form the base of the stalk. L10 forms an elongated spine to which L12 dimers bind in a sequential fashion forming a multimeric L10(L12)X complex.</text>
</comment>
<keyword evidence="14" id="KW-1185">Reference proteome</keyword>
<dbReference type="PANTHER" id="PTHR11661">
    <property type="entry name" value="60S RIBOSOMAL PROTEIN L12"/>
    <property type="match status" value="1"/>
</dbReference>
<evidence type="ECO:0000256" key="10">
    <source>
        <dbReference type="RuleBase" id="RU003979"/>
    </source>
</evidence>
<keyword evidence="4 8" id="KW-0694">RNA-binding</keyword>
<evidence type="ECO:0000256" key="8">
    <source>
        <dbReference type="HAMAP-Rule" id="MF_00736"/>
    </source>
</evidence>
<evidence type="ECO:0000256" key="4">
    <source>
        <dbReference type="ARBA" id="ARBA00022884"/>
    </source>
</evidence>
<dbReference type="Proteomes" id="UP000593892">
    <property type="component" value="Chromosome"/>
</dbReference>
<dbReference type="EMBL" id="CP063849">
    <property type="protein sequence ID" value="QOY90454.1"/>
    <property type="molecule type" value="Genomic_DNA"/>
</dbReference>
<dbReference type="InterPro" id="IPR036769">
    <property type="entry name" value="Ribosomal_uL11_C_sf"/>
</dbReference>
<evidence type="ECO:0000259" key="12">
    <source>
        <dbReference type="Pfam" id="PF03946"/>
    </source>
</evidence>
<dbReference type="GO" id="GO:0022625">
    <property type="term" value="C:cytosolic large ribosomal subunit"/>
    <property type="evidence" value="ECO:0007669"/>
    <property type="project" value="TreeGrafter"/>
</dbReference>
<dbReference type="NCBIfam" id="TIGR01632">
    <property type="entry name" value="L11_bact"/>
    <property type="match status" value="1"/>
</dbReference>
<gene>
    <name evidence="8 13" type="primary">rplK</name>
    <name evidence="13" type="ORF">IRI77_11005</name>
</gene>
<sequence>MAKKVTAQVKLQIPAGKATPAPPVGTALGPQGVNIMEFCKAFNAKTSAKDQEGLIIPVVITIYSDRSFTFITKTPPVAILVKRACNLAKGSAEPNKNKVGKITMKQVEEIAKLKMPDLNSFDIDSAIAQVKGACVSMGVEVIN</sequence>
<comment type="PTM">
    <text evidence="8 10">One or more lysine residues are methylated.</text>
</comment>
<protein>
    <recommendedName>
        <fullName evidence="8">Large ribosomal subunit protein uL11</fullName>
    </recommendedName>
</protein>
<dbReference type="InterPro" id="IPR000911">
    <property type="entry name" value="Ribosomal_uL11"/>
</dbReference>
<dbReference type="Pfam" id="PF03946">
    <property type="entry name" value="Ribosomal_L11_N"/>
    <property type="match status" value="1"/>
</dbReference>
<name>A0A7S7NVC4_PALFE</name>
<dbReference type="CDD" id="cd00349">
    <property type="entry name" value="Ribosomal_L11"/>
    <property type="match status" value="1"/>
</dbReference>
<dbReference type="Gene3D" id="3.30.1550.10">
    <property type="entry name" value="Ribosomal protein L11/L12, N-terminal domain"/>
    <property type="match status" value="1"/>
</dbReference>
<keyword evidence="2 8" id="KW-0488">Methylation</keyword>
<reference evidence="13 14" key="1">
    <citation type="submission" date="2020-10" db="EMBL/GenBank/DDBJ databases">
        <title>Complete genome sequence of Paludibaculum fermentans P105T, a facultatively anaerobic acidobacterium capable of dissimilatory Fe(III) reduction.</title>
        <authorList>
            <person name="Dedysh S.N."/>
            <person name="Beletsky A.V."/>
            <person name="Kulichevskaya I.S."/>
            <person name="Mardanov A.V."/>
            <person name="Ravin N.V."/>
        </authorList>
    </citation>
    <scope>NUCLEOTIDE SEQUENCE [LARGE SCALE GENOMIC DNA]</scope>
    <source>
        <strain evidence="13 14">P105</strain>
    </source>
</reference>
<evidence type="ECO:0000256" key="1">
    <source>
        <dbReference type="ARBA" id="ARBA00010537"/>
    </source>
</evidence>
<proteinExistence type="inferred from homology"/>
<dbReference type="PANTHER" id="PTHR11661:SF1">
    <property type="entry name" value="LARGE RIBOSOMAL SUBUNIT PROTEIN UL11M"/>
    <property type="match status" value="1"/>
</dbReference>
<dbReference type="GO" id="GO:0003735">
    <property type="term" value="F:structural constituent of ribosome"/>
    <property type="evidence" value="ECO:0007669"/>
    <property type="project" value="InterPro"/>
</dbReference>
<keyword evidence="3 8" id="KW-0699">rRNA-binding</keyword>
<feature type="domain" description="Large ribosomal subunit protein uL11 N-terminal" evidence="12">
    <location>
        <begin position="9"/>
        <end position="68"/>
    </location>
</feature>
<evidence type="ECO:0000256" key="2">
    <source>
        <dbReference type="ARBA" id="ARBA00022481"/>
    </source>
</evidence>
<dbReference type="Gene3D" id="1.10.10.250">
    <property type="entry name" value="Ribosomal protein L11, C-terminal domain"/>
    <property type="match status" value="1"/>
</dbReference>
<evidence type="ECO:0000256" key="9">
    <source>
        <dbReference type="RuleBase" id="RU003978"/>
    </source>
</evidence>
<comment type="similarity">
    <text evidence="1 8 9">Belongs to the universal ribosomal protein uL11 family.</text>
</comment>
<dbReference type="FunFam" id="1.10.10.250:FF:000001">
    <property type="entry name" value="50S ribosomal protein L11"/>
    <property type="match status" value="1"/>
</dbReference>
<comment type="subunit">
    <text evidence="7">Part of the ribosomal stalk of the 50S ribosomal subunit. Interacts with L10 and the large rRNA to form the base of the stalk. L10 forms an elongated spine to which 2 L12 dimers bind in a sequential fashion forming a pentameric L10(L12)2(L12)2 complex.</text>
</comment>
<evidence type="ECO:0000256" key="6">
    <source>
        <dbReference type="ARBA" id="ARBA00023274"/>
    </source>
</evidence>
<dbReference type="AlphaFoldDB" id="A0A7S7NVC4"/>
<dbReference type="GO" id="GO:0006412">
    <property type="term" value="P:translation"/>
    <property type="evidence" value="ECO:0007669"/>
    <property type="project" value="UniProtKB-UniRule"/>
</dbReference>
<dbReference type="KEGG" id="pfer:IRI77_11005"/>
<evidence type="ECO:0000256" key="5">
    <source>
        <dbReference type="ARBA" id="ARBA00022980"/>
    </source>
</evidence>
<dbReference type="HAMAP" id="MF_00736">
    <property type="entry name" value="Ribosomal_uL11"/>
    <property type="match status" value="1"/>
</dbReference>
<evidence type="ECO:0000256" key="7">
    <source>
        <dbReference type="ARBA" id="ARBA00062905"/>
    </source>
</evidence>
<dbReference type="SUPFAM" id="SSF46906">
    <property type="entry name" value="Ribosomal protein L11, C-terminal domain"/>
    <property type="match status" value="1"/>
</dbReference>
<dbReference type="InterPro" id="IPR020783">
    <property type="entry name" value="Ribosomal_uL11_C"/>
</dbReference>
<comment type="function">
    <text evidence="8 10">Forms part of the ribosomal stalk which helps the ribosome interact with GTP-bound translation factors.</text>
</comment>
<dbReference type="Pfam" id="PF00298">
    <property type="entry name" value="Ribosomal_L11"/>
    <property type="match status" value="1"/>
</dbReference>
<dbReference type="RefSeq" id="WP_194452118.1">
    <property type="nucleotide sequence ID" value="NZ_CP063849.1"/>
</dbReference>
<evidence type="ECO:0000313" key="13">
    <source>
        <dbReference type="EMBL" id="QOY90454.1"/>
    </source>
</evidence>
<dbReference type="InterPro" id="IPR036796">
    <property type="entry name" value="Ribosomal_uL11_N_sf"/>
</dbReference>
<keyword evidence="6 8" id="KW-0687">Ribonucleoprotein</keyword>
<dbReference type="GO" id="GO:0070180">
    <property type="term" value="F:large ribosomal subunit rRNA binding"/>
    <property type="evidence" value="ECO:0007669"/>
    <property type="project" value="UniProtKB-UniRule"/>
</dbReference>
<organism evidence="13 14">
    <name type="scientific">Paludibaculum fermentans</name>
    <dbReference type="NCBI Taxonomy" id="1473598"/>
    <lineage>
        <taxon>Bacteria</taxon>
        <taxon>Pseudomonadati</taxon>
        <taxon>Acidobacteriota</taxon>
        <taxon>Terriglobia</taxon>
        <taxon>Bryobacterales</taxon>
        <taxon>Bryobacteraceae</taxon>
        <taxon>Paludibaculum</taxon>
    </lineage>
</organism>
<evidence type="ECO:0000313" key="14">
    <source>
        <dbReference type="Proteomes" id="UP000593892"/>
    </source>
</evidence>
<dbReference type="SUPFAM" id="SSF54747">
    <property type="entry name" value="Ribosomal L11/L12e N-terminal domain"/>
    <property type="match status" value="1"/>
</dbReference>
<keyword evidence="5 8" id="KW-0689">Ribosomal protein</keyword>
<dbReference type="SMART" id="SM00649">
    <property type="entry name" value="RL11"/>
    <property type="match status" value="1"/>
</dbReference>
<feature type="domain" description="Large ribosomal subunit protein uL11 C-terminal" evidence="11">
    <location>
        <begin position="73"/>
        <end position="141"/>
    </location>
</feature>
<dbReference type="FunFam" id="3.30.1550.10:FF:000001">
    <property type="entry name" value="50S ribosomal protein L11"/>
    <property type="match status" value="1"/>
</dbReference>
<dbReference type="InterPro" id="IPR020784">
    <property type="entry name" value="Ribosomal_uL11_N"/>
</dbReference>
<dbReference type="InterPro" id="IPR006519">
    <property type="entry name" value="Ribosomal_uL11_bac-typ"/>
</dbReference>